<dbReference type="KEGG" id="mew:MSWAN_0514"/>
<keyword evidence="4" id="KW-1185">Reference proteome</keyword>
<dbReference type="RefSeq" id="WP_013825055.1">
    <property type="nucleotide sequence ID" value="NC_015574.1"/>
</dbReference>
<evidence type="ECO:0000313" key="4">
    <source>
        <dbReference type="Proteomes" id="UP000009231"/>
    </source>
</evidence>
<protein>
    <submittedName>
        <fullName evidence="3">Uncharacterized protein</fullName>
    </submittedName>
</protein>
<dbReference type="AlphaFoldDB" id="F6D4R8"/>
<keyword evidence="2" id="KW-0472">Membrane</keyword>
<keyword evidence="2" id="KW-0812">Transmembrane</keyword>
<keyword evidence="2" id="KW-1133">Transmembrane helix</keyword>
<dbReference type="eggNOG" id="arCOG11304">
    <property type="taxonomic scope" value="Archaea"/>
</dbReference>
<evidence type="ECO:0000313" key="3">
    <source>
        <dbReference type="EMBL" id="AEG17553.1"/>
    </source>
</evidence>
<feature type="transmembrane region" description="Helical" evidence="2">
    <location>
        <begin position="12"/>
        <end position="31"/>
    </location>
</feature>
<reference evidence="3 4" key="1">
    <citation type="journal article" date="2014" name="Int. J. Syst. Evol. Microbiol.">
        <title>Methanobacterium paludis sp. nov. and a novel strain of Methanobacterium lacus isolated from northern peatlands.</title>
        <authorList>
            <person name="Cadillo-Quiroz H."/>
            <person name="Brauer S.L."/>
            <person name="Goodson N."/>
            <person name="Yavitt J.B."/>
            <person name="Zinder S.H."/>
        </authorList>
    </citation>
    <scope>NUCLEOTIDE SEQUENCE [LARGE SCALE GENOMIC DNA]</scope>
    <source>
        <strain evidence="4">DSM 25820 / JCM 18151 / SWAN1</strain>
    </source>
</reference>
<feature type="transmembrane region" description="Helical" evidence="2">
    <location>
        <begin position="37"/>
        <end position="65"/>
    </location>
</feature>
<gene>
    <name evidence="3" type="ordered locus">MSWAN_0514</name>
</gene>
<proteinExistence type="predicted"/>
<dbReference type="EMBL" id="CP002772">
    <property type="protein sequence ID" value="AEG17553.1"/>
    <property type="molecule type" value="Genomic_DNA"/>
</dbReference>
<dbReference type="HOGENOM" id="CLU_157717_0_0_2"/>
<name>F6D4R8_METPW</name>
<sequence>MDGDQLVKNLKIVAIMALIIGVLGAVLYLVYGFTIIWQAMAAGIITGFLSLIVILFIVLSIYLWIKNLLLKKDLKHAKVELNKYKIELKKSKTELEKSKTELEKSKTELEKSKTELEKSKTELKKKVKSNEY</sequence>
<feature type="region of interest" description="Disordered" evidence="1">
    <location>
        <begin position="95"/>
        <end position="132"/>
    </location>
</feature>
<dbReference type="Proteomes" id="UP000009231">
    <property type="component" value="Chromosome"/>
</dbReference>
<organism evidence="3 4">
    <name type="scientific">Methanobacterium paludis (strain DSM 25820 / JCM 18151 / SWAN1)</name>
    <dbReference type="NCBI Taxonomy" id="868131"/>
    <lineage>
        <taxon>Archaea</taxon>
        <taxon>Methanobacteriati</taxon>
        <taxon>Methanobacteriota</taxon>
        <taxon>Methanomada group</taxon>
        <taxon>Methanobacteria</taxon>
        <taxon>Methanobacteriales</taxon>
        <taxon>Methanobacteriaceae</taxon>
        <taxon>Methanobacterium</taxon>
    </lineage>
</organism>
<dbReference type="GeneID" id="10668001"/>
<evidence type="ECO:0000256" key="1">
    <source>
        <dbReference type="SAM" id="MobiDB-lite"/>
    </source>
</evidence>
<evidence type="ECO:0000256" key="2">
    <source>
        <dbReference type="SAM" id="Phobius"/>
    </source>
</evidence>
<accession>F6D4R8</accession>
<dbReference type="OrthoDB" id="71614at2157"/>